<accession>A0A453B5B5</accession>
<dbReference type="EnsemblPlants" id="AET2Gv20369900.1">
    <property type="protein sequence ID" value="AET2Gv20369900.1"/>
    <property type="gene ID" value="AET2Gv20369900"/>
</dbReference>
<reference evidence="3" key="3">
    <citation type="journal article" date="2017" name="Nature">
        <title>Genome sequence of the progenitor of the wheat D genome Aegilops tauschii.</title>
        <authorList>
            <person name="Luo M.C."/>
            <person name="Gu Y.Q."/>
            <person name="Puiu D."/>
            <person name="Wang H."/>
            <person name="Twardziok S.O."/>
            <person name="Deal K.R."/>
            <person name="Huo N."/>
            <person name="Zhu T."/>
            <person name="Wang L."/>
            <person name="Wang Y."/>
            <person name="McGuire P.E."/>
            <person name="Liu S."/>
            <person name="Long H."/>
            <person name="Ramasamy R.K."/>
            <person name="Rodriguez J.C."/>
            <person name="Van S.L."/>
            <person name="Yuan L."/>
            <person name="Wang Z."/>
            <person name="Xia Z."/>
            <person name="Xiao L."/>
            <person name="Anderson O.D."/>
            <person name="Ouyang S."/>
            <person name="Liang Y."/>
            <person name="Zimin A.V."/>
            <person name="Pertea G."/>
            <person name="Qi P."/>
            <person name="Bennetzen J.L."/>
            <person name="Dai X."/>
            <person name="Dawson M.W."/>
            <person name="Muller H.G."/>
            <person name="Kugler K."/>
            <person name="Rivarola-Duarte L."/>
            <person name="Spannagl M."/>
            <person name="Mayer K.F.X."/>
            <person name="Lu F.H."/>
            <person name="Bevan M.W."/>
            <person name="Leroy P."/>
            <person name="Li P."/>
            <person name="You F.M."/>
            <person name="Sun Q."/>
            <person name="Liu Z."/>
            <person name="Lyons E."/>
            <person name="Wicker T."/>
            <person name="Salzberg S.L."/>
            <person name="Devos K.M."/>
            <person name="Dvorak J."/>
        </authorList>
    </citation>
    <scope>NUCLEOTIDE SEQUENCE [LARGE SCALE GENOMIC DNA]</scope>
    <source>
        <strain evidence="3">cv. AL8/78</strain>
    </source>
</reference>
<evidence type="ECO:0000256" key="1">
    <source>
        <dbReference type="SAM" id="MobiDB-lite"/>
    </source>
</evidence>
<feature type="domain" description="CCHC-type" evidence="2">
    <location>
        <begin position="87"/>
        <end position="103"/>
    </location>
</feature>
<protein>
    <recommendedName>
        <fullName evidence="2">CCHC-type domain-containing protein</fullName>
    </recommendedName>
</protein>
<keyword evidence="4" id="KW-1185">Reference proteome</keyword>
<dbReference type="Proteomes" id="UP000015105">
    <property type="component" value="Chromosome 2D"/>
</dbReference>
<evidence type="ECO:0000313" key="3">
    <source>
        <dbReference type="EnsemblPlants" id="AET2Gv20369900.1"/>
    </source>
</evidence>
<dbReference type="AlphaFoldDB" id="A0A453B5B5"/>
<dbReference type="InterPro" id="IPR036875">
    <property type="entry name" value="Znf_CCHC_sf"/>
</dbReference>
<sequence length="345" mass="36395">MAPQSPAAAEEGSCRSVARVSSSDSAPLPCDPAETVDVLPGDGPWIFVGRKRHPCDREHCSQASDVLARSGARLVQATDFRRRTHGRCFRCLAPDHKAASCRDPIRCLACLRSGHRERDCRRRHISSVRARCHARAPPAPPSPSSAGRSWASVVAPATNAQALECVMSSEDPSEGCDGYDVVARYADALLAPFTAELLSMVVKVFRPLSLLVARATSLLELAEVSNGDKGSIQASLQGPCFSDSDTHGSMLTALAPLVAKDGDQGVEGSMATECSVAISTTGEVRDVAEGCALATESEGTLHDFAELLTGLTPIIQGLCRLVNAKKIKKVNQRIGAPLGDNPAGC</sequence>
<reference evidence="3" key="5">
    <citation type="journal article" date="2021" name="G3 (Bethesda)">
        <title>Aegilops tauschii genome assembly Aet v5.0 features greater sequence contiguity and improved annotation.</title>
        <authorList>
            <person name="Wang L."/>
            <person name="Zhu T."/>
            <person name="Rodriguez J.C."/>
            <person name="Deal K.R."/>
            <person name="Dubcovsky J."/>
            <person name="McGuire P.E."/>
            <person name="Lux T."/>
            <person name="Spannagl M."/>
            <person name="Mayer K.F.X."/>
            <person name="Baldrich P."/>
            <person name="Meyers B.C."/>
            <person name="Huo N."/>
            <person name="Gu Y.Q."/>
            <person name="Zhou H."/>
            <person name="Devos K.M."/>
            <person name="Bennetzen J.L."/>
            <person name="Unver T."/>
            <person name="Budak H."/>
            <person name="Gulick P.J."/>
            <person name="Galiba G."/>
            <person name="Kalapos B."/>
            <person name="Nelson D.R."/>
            <person name="Li P."/>
            <person name="You F.M."/>
            <person name="Luo M.C."/>
            <person name="Dvorak J."/>
        </authorList>
    </citation>
    <scope>NUCLEOTIDE SEQUENCE [LARGE SCALE GENOMIC DNA]</scope>
    <source>
        <strain evidence="3">cv. AL8/78</strain>
    </source>
</reference>
<dbReference type="InterPro" id="IPR001878">
    <property type="entry name" value="Znf_CCHC"/>
</dbReference>
<dbReference type="GO" id="GO:0003676">
    <property type="term" value="F:nucleic acid binding"/>
    <property type="evidence" value="ECO:0007669"/>
    <property type="project" value="InterPro"/>
</dbReference>
<evidence type="ECO:0000259" key="2">
    <source>
        <dbReference type="SMART" id="SM00343"/>
    </source>
</evidence>
<reference evidence="3" key="4">
    <citation type="submission" date="2019-03" db="UniProtKB">
        <authorList>
            <consortium name="EnsemblPlants"/>
        </authorList>
    </citation>
    <scope>IDENTIFICATION</scope>
</reference>
<reference evidence="4" key="2">
    <citation type="journal article" date="2017" name="Nat. Plants">
        <title>The Aegilops tauschii genome reveals multiple impacts of transposons.</title>
        <authorList>
            <person name="Zhao G."/>
            <person name="Zou C."/>
            <person name="Li K."/>
            <person name="Wang K."/>
            <person name="Li T."/>
            <person name="Gao L."/>
            <person name="Zhang X."/>
            <person name="Wang H."/>
            <person name="Yang Z."/>
            <person name="Liu X."/>
            <person name="Jiang W."/>
            <person name="Mao L."/>
            <person name="Kong X."/>
            <person name="Jiao Y."/>
            <person name="Jia J."/>
        </authorList>
    </citation>
    <scope>NUCLEOTIDE SEQUENCE [LARGE SCALE GENOMIC DNA]</scope>
    <source>
        <strain evidence="4">cv. AL8/78</strain>
    </source>
</reference>
<proteinExistence type="predicted"/>
<dbReference type="SMART" id="SM00343">
    <property type="entry name" value="ZnF_C2HC"/>
    <property type="match status" value="2"/>
</dbReference>
<feature type="region of interest" description="Disordered" evidence="1">
    <location>
        <begin position="131"/>
        <end position="150"/>
    </location>
</feature>
<dbReference type="GO" id="GO:0008270">
    <property type="term" value="F:zinc ion binding"/>
    <property type="evidence" value="ECO:0007669"/>
    <property type="project" value="InterPro"/>
</dbReference>
<name>A0A453B5B5_AEGTS</name>
<feature type="compositionally biased region" description="Low complexity" evidence="1">
    <location>
        <begin position="14"/>
        <end position="26"/>
    </location>
</feature>
<feature type="region of interest" description="Disordered" evidence="1">
    <location>
        <begin position="1"/>
        <end position="29"/>
    </location>
</feature>
<dbReference type="Gene3D" id="4.10.60.10">
    <property type="entry name" value="Zinc finger, CCHC-type"/>
    <property type="match status" value="1"/>
</dbReference>
<feature type="domain" description="CCHC-type" evidence="2">
    <location>
        <begin position="106"/>
        <end position="122"/>
    </location>
</feature>
<organism evidence="3 4">
    <name type="scientific">Aegilops tauschii subsp. strangulata</name>
    <name type="common">Goatgrass</name>
    <dbReference type="NCBI Taxonomy" id="200361"/>
    <lineage>
        <taxon>Eukaryota</taxon>
        <taxon>Viridiplantae</taxon>
        <taxon>Streptophyta</taxon>
        <taxon>Embryophyta</taxon>
        <taxon>Tracheophyta</taxon>
        <taxon>Spermatophyta</taxon>
        <taxon>Magnoliopsida</taxon>
        <taxon>Liliopsida</taxon>
        <taxon>Poales</taxon>
        <taxon>Poaceae</taxon>
        <taxon>BOP clade</taxon>
        <taxon>Pooideae</taxon>
        <taxon>Triticodae</taxon>
        <taxon>Triticeae</taxon>
        <taxon>Triticinae</taxon>
        <taxon>Aegilops</taxon>
    </lineage>
</organism>
<evidence type="ECO:0000313" key="4">
    <source>
        <dbReference type="Proteomes" id="UP000015105"/>
    </source>
</evidence>
<reference evidence="4" key="1">
    <citation type="journal article" date="2014" name="Science">
        <title>Ancient hybridizations among the ancestral genomes of bread wheat.</title>
        <authorList>
            <consortium name="International Wheat Genome Sequencing Consortium,"/>
            <person name="Marcussen T."/>
            <person name="Sandve S.R."/>
            <person name="Heier L."/>
            <person name="Spannagl M."/>
            <person name="Pfeifer M."/>
            <person name="Jakobsen K.S."/>
            <person name="Wulff B.B."/>
            <person name="Steuernagel B."/>
            <person name="Mayer K.F."/>
            <person name="Olsen O.A."/>
        </authorList>
    </citation>
    <scope>NUCLEOTIDE SEQUENCE [LARGE SCALE GENOMIC DNA]</scope>
    <source>
        <strain evidence="4">cv. AL8/78</strain>
    </source>
</reference>
<dbReference type="Gramene" id="AET2Gv20369900.1">
    <property type="protein sequence ID" value="AET2Gv20369900.1"/>
    <property type="gene ID" value="AET2Gv20369900"/>
</dbReference>
<dbReference type="SUPFAM" id="SSF57756">
    <property type="entry name" value="Retrovirus zinc finger-like domains"/>
    <property type="match status" value="1"/>
</dbReference>